<protein>
    <recommendedName>
        <fullName evidence="5">Rqc2 homolog RqcH</fullName>
        <shortName evidence="5">RqcH</shortName>
    </recommendedName>
</protein>
<dbReference type="GO" id="GO:0043023">
    <property type="term" value="F:ribosomal large subunit binding"/>
    <property type="evidence" value="ECO:0007669"/>
    <property type="project" value="UniProtKB-UniRule"/>
</dbReference>
<dbReference type="GO" id="GO:0019843">
    <property type="term" value="F:rRNA binding"/>
    <property type="evidence" value="ECO:0007669"/>
    <property type="project" value="UniProtKB-UniRule"/>
</dbReference>
<comment type="function">
    <text evidence="5">Key component of the ribosome quality control system (RQC), a ribosome-associated complex that mediates the extraction of incompletely synthesized nascent chains from stalled ribosomes and their subsequent degradation. RqcH recruits Ala-charged tRNA, and with RqcP directs the elongation of stalled nascent chains on 50S ribosomal subunits, leading to non-templated C-terminal alanine extensions (Ala tail). The Ala tail promotes nascent chain degradation. May add between 1 and at least 8 Ala residues. Binds to stalled 50S ribosomal subunits.</text>
</comment>
<evidence type="ECO:0000313" key="9">
    <source>
        <dbReference type="Proteomes" id="UP000008457"/>
    </source>
</evidence>
<evidence type="ECO:0000256" key="4">
    <source>
        <dbReference type="ARBA" id="ARBA00022917"/>
    </source>
</evidence>
<dbReference type="InterPro" id="IPR051608">
    <property type="entry name" value="RQC_Subunit_NEMF"/>
</dbReference>
<comment type="similarity">
    <text evidence="5">Belongs to the NEMF family.</text>
</comment>
<keyword evidence="3 5" id="KW-0694">RNA-binding</keyword>
<evidence type="ECO:0000256" key="2">
    <source>
        <dbReference type="ARBA" id="ARBA00022730"/>
    </source>
</evidence>
<dbReference type="AlphaFoldDB" id="F4A2C7"/>
<dbReference type="GO" id="GO:1990112">
    <property type="term" value="C:RQC complex"/>
    <property type="evidence" value="ECO:0007669"/>
    <property type="project" value="TreeGrafter"/>
</dbReference>
<feature type="coiled-coil region" evidence="5">
    <location>
        <begin position="310"/>
        <end position="337"/>
    </location>
</feature>
<dbReference type="Gene3D" id="2.30.310.10">
    <property type="entry name" value="ibrinogen binding protein from staphylococcus aureus domain"/>
    <property type="match status" value="1"/>
</dbReference>
<dbReference type="InterPro" id="IPR008532">
    <property type="entry name" value="NFACT_RNA-bd"/>
</dbReference>
<keyword evidence="9" id="KW-1185">Reference proteome</keyword>
<dbReference type="eggNOG" id="COG1293">
    <property type="taxonomic scope" value="Bacteria"/>
</dbReference>
<keyword evidence="4 5" id="KW-0648">Protein biosynthesis</keyword>
<dbReference type="Pfam" id="PF05670">
    <property type="entry name" value="NFACT-R_1"/>
    <property type="match status" value="1"/>
</dbReference>
<sequence length="588" mass="66577">MALDAIAVRCVVDELNSRILDCRIDKIYQPERDEIVLHAKGKAGGGTLLISANAANARVNLTERSMVNPMNAPMFCMVLRKHLQGGRIVSVDQPDTERIIEIGVESYDELGDKTSKRLTIEIMGRHSNIILINKDGVIIDSIKHITHEMSRVRQVLPGLLYAYPPKQDKIDPFSISKSGMASQLAGQPASMSLEQALSSIINGISRSTATEIAAIAGINGDLKLEQITLEVLDVLWDAFEHFRSDVVDKRWQPAIIYDEQGNPVDFFPLPVHRRVNGQVVYMQSISQVLERYYAQKDAIDHIKQKSSDLRKLLNTHLERAKRKLEIQQRELAQTKDMDRYKLYGQLITSNLYQLQPGQSEAKLVNFYSQTMDELTISLDPSLTPAENAQRYFKLYNKAKNAAAALIPQIEQTRDEIEYLESQLDNLERCTEETDIDEIRQELSEQGYIKHRRKNSDKSKAKPSQPHHFVSSTGMDIYVGKNNVQNDMLTLRWAAKSDYWLHVKDLPGSHVIIRSQGKLPDQQTLLEAAMLAAHYSKGRDSSNVAVDYTQCKYVNKPAGARPGKVIYTNYKTIYVTPDTDLLKKLNRIV</sequence>
<keyword evidence="2 5" id="KW-0699">rRNA-binding</keyword>
<reference evidence="9" key="1">
    <citation type="submission" date="2010-11" db="EMBL/GenBank/DDBJ databases">
        <title>The complete genome of Mahella australiensis DSM 15567.</title>
        <authorList>
            <consortium name="US DOE Joint Genome Institute (JGI-PGF)"/>
            <person name="Lucas S."/>
            <person name="Copeland A."/>
            <person name="Lapidus A."/>
            <person name="Bruce D."/>
            <person name="Goodwin L."/>
            <person name="Pitluck S."/>
            <person name="Kyrpides N."/>
            <person name="Mavromatis K."/>
            <person name="Pagani I."/>
            <person name="Ivanova N."/>
            <person name="Teshima H."/>
            <person name="Brettin T."/>
            <person name="Detter J.C."/>
            <person name="Han C."/>
            <person name="Tapia R."/>
            <person name="Land M."/>
            <person name="Hauser L."/>
            <person name="Markowitz V."/>
            <person name="Cheng J.-F."/>
            <person name="Hugenholtz P."/>
            <person name="Woyke T."/>
            <person name="Wu D."/>
            <person name="Spring S."/>
            <person name="Pukall R."/>
            <person name="Steenblock K."/>
            <person name="Schneider S."/>
            <person name="Klenk H.-P."/>
            <person name="Eisen J.A."/>
        </authorList>
    </citation>
    <scope>NUCLEOTIDE SEQUENCE [LARGE SCALE GENOMIC DNA]</scope>
    <source>
        <strain evidence="9">DSM 15567 / CIP 107919 / 50-1 BON</strain>
    </source>
</reference>
<reference evidence="8 9" key="2">
    <citation type="journal article" date="2011" name="Stand. Genomic Sci.">
        <title>Complete genome sequence of Mahella australiensis type strain (50-1 BON).</title>
        <authorList>
            <person name="Sikorski J."/>
            <person name="Teshima H."/>
            <person name="Nolan M."/>
            <person name="Lucas S."/>
            <person name="Hammon N."/>
            <person name="Deshpande S."/>
            <person name="Cheng J.F."/>
            <person name="Pitluck S."/>
            <person name="Liolios K."/>
            <person name="Pagani I."/>
            <person name="Ivanova N."/>
            <person name="Huntemann M."/>
            <person name="Mavromatis K."/>
            <person name="Ovchinikova G."/>
            <person name="Pati A."/>
            <person name="Tapia R."/>
            <person name="Han C."/>
            <person name="Goodwin L."/>
            <person name="Chen A."/>
            <person name="Palaniappan K."/>
            <person name="Land M."/>
            <person name="Hauser L."/>
            <person name="Ngatchou-Djao O.D."/>
            <person name="Rohde M."/>
            <person name="Pukall R."/>
            <person name="Spring S."/>
            <person name="Abt B."/>
            <person name="Goker M."/>
            <person name="Detter J.C."/>
            <person name="Woyke T."/>
            <person name="Bristow J."/>
            <person name="Markowitz V."/>
            <person name="Hugenholtz P."/>
            <person name="Eisen J.A."/>
            <person name="Kyrpides N.C."/>
            <person name="Klenk H.P."/>
            <person name="Lapidus A."/>
        </authorList>
    </citation>
    <scope>NUCLEOTIDE SEQUENCE [LARGE SCALE GENOMIC DNA]</scope>
    <source>
        <strain evidence="9">DSM 15567 / CIP 107919 / 50-1 BON</strain>
    </source>
</reference>
<feature type="region of interest" description="Disordered" evidence="6">
    <location>
        <begin position="448"/>
        <end position="467"/>
    </location>
</feature>
<evidence type="ECO:0000256" key="5">
    <source>
        <dbReference type="HAMAP-Rule" id="MF_00844"/>
    </source>
</evidence>
<dbReference type="OrthoDB" id="9766163at2"/>
<dbReference type="HOGENOM" id="CLU_022481_2_1_9"/>
<keyword evidence="5" id="KW-0175">Coiled coil</keyword>
<dbReference type="GO" id="GO:0000049">
    <property type="term" value="F:tRNA binding"/>
    <property type="evidence" value="ECO:0007669"/>
    <property type="project" value="UniProtKB-UniRule"/>
</dbReference>
<dbReference type="EMBL" id="CP002360">
    <property type="protein sequence ID" value="AEE96174.1"/>
    <property type="molecule type" value="Genomic_DNA"/>
</dbReference>
<name>F4A2C7_MAHA5</name>
<dbReference type="FunFam" id="2.30.310.10:FF:000004">
    <property type="entry name" value="Fibronectin-binding protein A"/>
    <property type="match status" value="1"/>
</dbReference>
<dbReference type="STRING" id="697281.Mahau_0976"/>
<dbReference type="PANTHER" id="PTHR15239">
    <property type="entry name" value="NUCLEAR EXPORT MEDIATOR FACTOR NEMF"/>
    <property type="match status" value="1"/>
</dbReference>
<proteinExistence type="inferred from homology"/>
<evidence type="ECO:0000256" key="1">
    <source>
        <dbReference type="ARBA" id="ARBA00022555"/>
    </source>
</evidence>
<keyword evidence="1 5" id="KW-0820">tRNA-binding</keyword>
<dbReference type="KEGG" id="mas:Mahau_0976"/>
<organism evidence="8 9">
    <name type="scientific">Mahella australiensis (strain DSM 15567 / CIP 107919 / 50-1 BON)</name>
    <dbReference type="NCBI Taxonomy" id="697281"/>
    <lineage>
        <taxon>Bacteria</taxon>
        <taxon>Bacillati</taxon>
        <taxon>Bacillota</taxon>
        <taxon>Clostridia</taxon>
        <taxon>Thermoanaerobacterales</taxon>
        <taxon>Thermoanaerobacterales Family IV. Incertae Sedis</taxon>
        <taxon>Mahella</taxon>
    </lineage>
</organism>
<dbReference type="InterPro" id="IPR043682">
    <property type="entry name" value="RqcH_bacterial"/>
</dbReference>
<dbReference type="RefSeq" id="WP_013780604.1">
    <property type="nucleotide sequence ID" value="NC_015520.1"/>
</dbReference>
<dbReference type="HAMAP" id="MF_00844_B">
    <property type="entry name" value="RqcH_B"/>
    <property type="match status" value="1"/>
</dbReference>
<dbReference type="GO" id="GO:0072344">
    <property type="term" value="P:rescue of stalled ribosome"/>
    <property type="evidence" value="ECO:0007669"/>
    <property type="project" value="UniProtKB-UniRule"/>
</dbReference>
<dbReference type="Proteomes" id="UP000008457">
    <property type="component" value="Chromosome"/>
</dbReference>
<evidence type="ECO:0000256" key="3">
    <source>
        <dbReference type="ARBA" id="ARBA00022884"/>
    </source>
</evidence>
<gene>
    <name evidence="5" type="primary">rqcH</name>
    <name evidence="8" type="ordered locus">Mahau_0976</name>
</gene>
<dbReference type="PANTHER" id="PTHR15239:SF6">
    <property type="entry name" value="RIBOSOME QUALITY CONTROL COMPLEX SUBUNIT NEMF"/>
    <property type="match status" value="1"/>
</dbReference>
<dbReference type="Pfam" id="PF05833">
    <property type="entry name" value="NFACT_N"/>
    <property type="match status" value="1"/>
</dbReference>
<evidence type="ECO:0000313" key="8">
    <source>
        <dbReference type="EMBL" id="AEE96174.1"/>
    </source>
</evidence>
<feature type="domain" description="NFACT RNA-binding" evidence="7">
    <location>
        <begin position="466"/>
        <end position="563"/>
    </location>
</feature>
<evidence type="ECO:0000259" key="7">
    <source>
        <dbReference type="Pfam" id="PF05670"/>
    </source>
</evidence>
<evidence type="ECO:0000256" key="6">
    <source>
        <dbReference type="SAM" id="MobiDB-lite"/>
    </source>
</evidence>
<accession>F4A2C7</accession>
<comment type="subunit">
    <text evidence="5">Associates with stalled 50S ribosomal subunits. Binds to RqcP.</text>
</comment>